<accession>A0AAN9K813</accession>
<feature type="coiled-coil region" evidence="1">
    <location>
        <begin position="213"/>
        <end position="254"/>
    </location>
</feature>
<feature type="region of interest" description="Disordered" evidence="2">
    <location>
        <begin position="263"/>
        <end position="326"/>
    </location>
</feature>
<keyword evidence="1" id="KW-0175">Coiled coil</keyword>
<dbReference type="PANTHER" id="PTHR35689">
    <property type="entry name" value="EARLY ENDOSOME ANTIGEN"/>
    <property type="match status" value="1"/>
</dbReference>
<reference evidence="3 4" key="1">
    <citation type="submission" date="2024-01" db="EMBL/GenBank/DDBJ databases">
        <title>The genomes of 5 underutilized Papilionoideae crops provide insights into root nodulation and disease resistance.</title>
        <authorList>
            <person name="Yuan L."/>
        </authorList>
    </citation>
    <scope>NUCLEOTIDE SEQUENCE [LARGE SCALE GENOMIC DNA]</scope>
    <source>
        <strain evidence="3">LY-2023</strain>
        <tissue evidence="3">Leaf</tissue>
    </source>
</reference>
<organism evidence="3 4">
    <name type="scientific">Clitoria ternatea</name>
    <name type="common">Butterfly pea</name>
    <dbReference type="NCBI Taxonomy" id="43366"/>
    <lineage>
        <taxon>Eukaryota</taxon>
        <taxon>Viridiplantae</taxon>
        <taxon>Streptophyta</taxon>
        <taxon>Embryophyta</taxon>
        <taxon>Tracheophyta</taxon>
        <taxon>Spermatophyta</taxon>
        <taxon>Magnoliopsida</taxon>
        <taxon>eudicotyledons</taxon>
        <taxon>Gunneridae</taxon>
        <taxon>Pentapetalae</taxon>
        <taxon>rosids</taxon>
        <taxon>fabids</taxon>
        <taxon>Fabales</taxon>
        <taxon>Fabaceae</taxon>
        <taxon>Papilionoideae</taxon>
        <taxon>50 kb inversion clade</taxon>
        <taxon>NPAAA clade</taxon>
        <taxon>indigoferoid/millettioid clade</taxon>
        <taxon>Phaseoleae</taxon>
        <taxon>Clitoria</taxon>
    </lineage>
</organism>
<comment type="caution">
    <text evidence="3">The sequence shown here is derived from an EMBL/GenBank/DDBJ whole genome shotgun (WGS) entry which is preliminary data.</text>
</comment>
<feature type="compositionally biased region" description="Basic and acidic residues" evidence="2">
    <location>
        <begin position="295"/>
        <end position="308"/>
    </location>
</feature>
<keyword evidence="4" id="KW-1185">Reference proteome</keyword>
<sequence>MDLPGDIDDCIKQTIDYSLGLPVSSQILEAKLRASEESQLRLREQLHSLVPKLKQKDQLIECLKSEAGMNARALKKFVEENQRVAKECEKLFEQCQLLEKECALYDKDREALMEFGNDADERAREAQSRVLDLERDLLSRETELKKYKHQRDLVDSSSACSLEEKKLLDSFLETLPTKDDDSTYTFLQVNSENETCIKFLSAWNCIKPSTRRVLSLVAEIKSLENDKEHLRINLDKAEAEVKLLFDENIILEEKNKRLLKLYKERNHSGSGGKHTNSSSAKSNKRKSSPRTSSPMERKIDFEDVDSAREPLSPLQYNSPDCRMHKK</sequence>
<evidence type="ECO:0000256" key="2">
    <source>
        <dbReference type="SAM" id="MobiDB-lite"/>
    </source>
</evidence>
<evidence type="ECO:0000313" key="3">
    <source>
        <dbReference type="EMBL" id="KAK7311651.1"/>
    </source>
</evidence>
<evidence type="ECO:0000256" key="1">
    <source>
        <dbReference type="SAM" id="Coils"/>
    </source>
</evidence>
<dbReference type="EMBL" id="JAYKXN010000002">
    <property type="protein sequence ID" value="KAK7311651.1"/>
    <property type="molecule type" value="Genomic_DNA"/>
</dbReference>
<dbReference type="AlphaFoldDB" id="A0AAN9K813"/>
<dbReference type="PANTHER" id="PTHR35689:SF2">
    <property type="entry name" value="PLANT PROTEIN MATCH IS: (TAIR:PLANT.1) PROTEIN, PUTATIVE-RELATED"/>
    <property type="match status" value="1"/>
</dbReference>
<dbReference type="Proteomes" id="UP001359559">
    <property type="component" value="Unassembled WGS sequence"/>
</dbReference>
<gene>
    <name evidence="3" type="ORF">RJT34_09924</name>
</gene>
<protein>
    <submittedName>
        <fullName evidence="3">Uncharacterized protein</fullName>
    </submittedName>
</protein>
<feature type="coiled-coil region" evidence="1">
    <location>
        <begin position="74"/>
        <end position="136"/>
    </location>
</feature>
<proteinExistence type="predicted"/>
<name>A0AAN9K813_CLITE</name>
<evidence type="ECO:0000313" key="4">
    <source>
        <dbReference type="Proteomes" id="UP001359559"/>
    </source>
</evidence>